<evidence type="ECO:0000256" key="1">
    <source>
        <dbReference type="SAM" id="Phobius"/>
    </source>
</evidence>
<keyword evidence="1" id="KW-0472">Membrane</keyword>
<feature type="transmembrane region" description="Helical" evidence="1">
    <location>
        <begin position="549"/>
        <end position="574"/>
    </location>
</feature>
<dbReference type="EMBL" id="JNBS01000356">
    <property type="protein sequence ID" value="OQS06326.1"/>
    <property type="molecule type" value="Genomic_DNA"/>
</dbReference>
<evidence type="ECO:0000313" key="2">
    <source>
        <dbReference type="EMBL" id="OQS06326.1"/>
    </source>
</evidence>
<dbReference type="Proteomes" id="UP000243217">
    <property type="component" value="Unassembled WGS sequence"/>
</dbReference>
<name>A0A1W0A7R2_9STRA</name>
<comment type="caution">
    <text evidence="2">The sequence shown here is derived from an EMBL/GenBank/DDBJ whole genome shotgun (WGS) entry which is preliminary data.</text>
</comment>
<gene>
    <name evidence="2" type="ORF">THRCLA_01630</name>
</gene>
<dbReference type="AlphaFoldDB" id="A0A1W0A7R2"/>
<feature type="transmembrane region" description="Helical" evidence="1">
    <location>
        <begin position="477"/>
        <end position="503"/>
    </location>
</feature>
<keyword evidence="1" id="KW-1133">Transmembrane helix</keyword>
<proteinExistence type="predicted"/>
<organism evidence="2 3">
    <name type="scientific">Thraustotheca clavata</name>
    <dbReference type="NCBI Taxonomy" id="74557"/>
    <lineage>
        <taxon>Eukaryota</taxon>
        <taxon>Sar</taxon>
        <taxon>Stramenopiles</taxon>
        <taxon>Oomycota</taxon>
        <taxon>Saprolegniomycetes</taxon>
        <taxon>Saprolegniales</taxon>
        <taxon>Achlyaceae</taxon>
        <taxon>Thraustotheca</taxon>
    </lineage>
</organism>
<feature type="transmembrane region" description="Helical" evidence="1">
    <location>
        <begin position="510"/>
        <end position="529"/>
    </location>
</feature>
<evidence type="ECO:0000313" key="3">
    <source>
        <dbReference type="Proteomes" id="UP000243217"/>
    </source>
</evidence>
<keyword evidence="1" id="KW-0812">Transmembrane</keyword>
<reference evidence="2 3" key="1">
    <citation type="journal article" date="2014" name="Genome Biol. Evol.">
        <title>The secreted proteins of Achlya hypogyna and Thraustotheca clavata identify the ancestral oomycete secretome and reveal gene acquisitions by horizontal gene transfer.</title>
        <authorList>
            <person name="Misner I."/>
            <person name="Blouin N."/>
            <person name="Leonard G."/>
            <person name="Richards T.A."/>
            <person name="Lane C.E."/>
        </authorList>
    </citation>
    <scope>NUCLEOTIDE SEQUENCE [LARGE SCALE GENOMIC DNA]</scope>
    <source>
        <strain evidence="2 3">ATCC 34112</strain>
    </source>
</reference>
<protein>
    <recommendedName>
        <fullName evidence="4">Transmembrane protein</fullName>
    </recommendedName>
</protein>
<evidence type="ECO:0008006" key="4">
    <source>
        <dbReference type="Google" id="ProtNLM"/>
    </source>
</evidence>
<accession>A0A1W0A7R2</accession>
<keyword evidence="3" id="KW-1185">Reference proteome</keyword>
<sequence length="661" mass="75345">MIIFDQILQQQIIQIYNDQLLFAPTIPNFNIIDSQIAVLLSALNNQIQPVYARKILYEELISIVGAIKGLRHYNVMLMTYLMTGYCWADFARNWAMAHTIERQTRCSNMFAANGAVYLEAILRNIDFSTWLTANEMQFDSYIAFPIMNMPDGKAWVDSLKAHQIITLGQHHSSSNIRIATKQSICIENALGQKPFLQLKSINSIERGTFWTSSYLFGALQTDFASLQPNQSLIRNSSIVFGNQNPFQLLGQLTSIDLMWIPIPRKLLAAVQVFRNELISTIESSPTLNLHNLIPEVNFNPTPQLWNRPNLTFYGGNPFYSFGSPLPIVQEAFGFDDACGIQSSLTVQWSPLSSLFAFTVASQNNSEICSQVPTSQIELCFTAVAATNSMKNVLPIINFAQTDLTQLSLMQFVAEKGTYPILNPPFTIFGLIMLYEWAMNLREAVSFHRDIQTIDLISKAYPTVESSAIPISTSFREYLWQCAAITTVGLCFVAILMATLWLIYRPKHSECMVCIGRPILFIGIWLLNTSPLELVQSHGLITHFKSPPLAWYQTILAASELTWCVFIVHDLFSFLTQQYTKLYASDSTHLTWLVAIIWIFVSPQQHHVRLERNCQYIDMDFEIVCTSGYVQIGSYLLDLELVWHQHFFTMWSSDWDTQMFQK</sequence>